<dbReference type="Pfam" id="PF01564">
    <property type="entry name" value="Spermine_synth"/>
    <property type="match status" value="1"/>
</dbReference>
<dbReference type="NCBIfam" id="NF037959">
    <property type="entry name" value="MFS_SpdSyn"/>
    <property type="match status" value="1"/>
</dbReference>
<keyword evidence="1" id="KW-0620">Polyamine biosynthesis</keyword>
<gene>
    <name evidence="2" type="ORF">ACFORL_10280</name>
</gene>
<keyword evidence="3" id="KW-1185">Reference proteome</keyword>
<reference evidence="3" key="1">
    <citation type="journal article" date="2019" name="Int. J. Syst. Evol. Microbiol.">
        <title>The Global Catalogue of Microorganisms (GCM) 10K type strain sequencing project: providing services to taxonomists for standard genome sequencing and annotation.</title>
        <authorList>
            <consortium name="The Broad Institute Genomics Platform"/>
            <consortium name="The Broad Institute Genome Sequencing Center for Infectious Disease"/>
            <person name="Wu L."/>
            <person name="Ma J."/>
        </authorList>
    </citation>
    <scope>NUCLEOTIDE SEQUENCE [LARGE SCALE GENOMIC DNA]</scope>
    <source>
        <strain evidence="3">CCUG 59858</strain>
    </source>
</reference>
<dbReference type="InterPro" id="IPR029063">
    <property type="entry name" value="SAM-dependent_MTases_sf"/>
</dbReference>
<evidence type="ECO:0000313" key="2">
    <source>
        <dbReference type="EMBL" id="MFC3909457.1"/>
    </source>
</evidence>
<name>A0ABV8CHI2_9GAMM</name>
<protein>
    <submittedName>
        <fullName evidence="2">Spermidine synthase</fullName>
    </submittedName>
</protein>
<dbReference type="PANTHER" id="PTHR43317:SF1">
    <property type="entry name" value="THERMOSPERMINE SYNTHASE ACAULIS5"/>
    <property type="match status" value="1"/>
</dbReference>
<dbReference type="SUPFAM" id="SSF53335">
    <property type="entry name" value="S-adenosyl-L-methionine-dependent methyltransferases"/>
    <property type="match status" value="1"/>
</dbReference>
<proteinExistence type="predicted"/>
<dbReference type="EMBL" id="JBHSAB010000023">
    <property type="protein sequence ID" value="MFC3909457.1"/>
    <property type="molecule type" value="Genomic_DNA"/>
</dbReference>
<comment type="caution">
    <text evidence="2">The sequence shown here is derived from an EMBL/GenBank/DDBJ whole genome shotgun (WGS) entry which is preliminary data.</text>
</comment>
<dbReference type="PANTHER" id="PTHR43317">
    <property type="entry name" value="THERMOSPERMINE SYNTHASE ACAULIS5"/>
    <property type="match status" value="1"/>
</dbReference>
<dbReference type="RefSeq" id="WP_382343683.1">
    <property type="nucleotide sequence ID" value="NZ_JBHSAB010000023.1"/>
</dbReference>
<sequence>MIWQTRFGKCIYNADSGAQVWENLFFRWLKLGSNALQTVINKSFPHKPVLHYVQLLIYAARLLPGNCCLLGLGGAGAAHALAEQDRESPITAVELEQEVIDLAYRYFQLDKIANLSVIHQDASDFIRQNQSLFNHILVDLSNAHCYPPSCATGDFFQHCYRSLTDQGILAVNVANVKEQKPILDLMRAQFGTAVLCMPVRDCANMIIMSSKNPNHKFLLNLFRGDKRVKKLFWEEYWGYVAHLKQ</sequence>
<accession>A0ABV8CHI2</accession>
<dbReference type="Gene3D" id="3.40.50.150">
    <property type="entry name" value="Vaccinia Virus protein VP39"/>
    <property type="match status" value="1"/>
</dbReference>
<evidence type="ECO:0000313" key="3">
    <source>
        <dbReference type="Proteomes" id="UP001595758"/>
    </source>
</evidence>
<organism evidence="2 3">
    <name type="scientific">Legionella dresdenensis</name>
    <dbReference type="NCBI Taxonomy" id="450200"/>
    <lineage>
        <taxon>Bacteria</taxon>
        <taxon>Pseudomonadati</taxon>
        <taxon>Pseudomonadota</taxon>
        <taxon>Gammaproteobacteria</taxon>
        <taxon>Legionellales</taxon>
        <taxon>Legionellaceae</taxon>
        <taxon>Legionella</taxon>
    </lineage>
</organism>
<dbReference type="Proteomes" id="UP001595758">
    <property type="component" value="Unassembled WGS sequence"/>
</dbReference>
<evidence type="ECO:0000256" key="1">
    <source>
        <dbReference type="ARBA" id="ARBA00023115"/>
    </source>
</evidence>